<feature type="domain" description="FAD-binding" evidence="1">
    <location>
        <begin position="2"/>
        <end position="314"/>
    </location>
</feature>
<dbReference type="EMBL" id="AP035768">
    <property type="protein sequence ID" value="BFO16879.1"/>
    <property type="molecule type" value="Genomic_DNA"/>
</dbReference>
<accession>A0AAT9HHJ7</accession>
<dbReference type="PANTHER" id="PTHR43422:SF3">
    <property type="entry name" value="THIAMINE THIAZOLE SYNTHASE"/>
    <property type="match status" value="1"/>
</dbReference>
<name>A0AAT9HHJ7_9ACTN</name>
<organism evidence="2">
    <name type="scientific">Streptomyces haneummycinicus</name>
    <dbReference type="NCBI Taxonomy" id="3074435"/>
    <lineage>
        <taxon>Bacteria</taxon>
        <taxon>Bacillati</taxon>
        <taxon>Actinomycetota</taxon>
        <taxon>Actinomycetes</taxon>
        <taxon>Kitasatosporales</taxon>
        <taxon>Streptomycetaceae</taxon>
        <taxon>Streptomyces</taxon>
    </lineage>
</organism>
<dbReference type="InterPro" id="IPR036188">
    <property type="entry name" value="FAD/NAD-bd_sf"/>
</dbReference>
<gene>
    <name evidence="2" type="ORF">SHKM778_32670</name>
</gene>
<proteinExistence type="predicted"/>
<dbReference type="Pfam" id="PF01494">
    <property type="entry name" value="FAD_binding_3"/>
    <property type="match status" value="1"/>
</dbReference>
<reference evidence="2" key="1">
    <citation type="submission" date="2024-06" db="EMBL/GenBank/DDBJ databases">
        <authorList>
            <consortium name="consrtm"/>
            <person name="Uemura M."/>
            <person name="Terahara T."/>
        </authorList>
    </citation>
    <scope>NUCLEOTIDE SEQUENCE</scope>
    <source>
        <strain evidence="2">KM77-8</strain>
    </source>
</reference>
<dbReference type="PANTHER" id="PTHR43422">
    <property type="entry name" value="THIAMINE THIAZOLE SYNTHASE"/>
    <property type="match status" value="1"/>
</dbReference>
<sequence length="460" mass="49629">MAGVLAAVALSEHADVTVVESDRYPDTPVPRRGLPQGHHNHMFMRGGVEALEKLLPGITARLHEAGAKRRELPSGNLTRSGEGWFRRRPSSAYVLLSSRDLTDHVLRRTALADERITVLQDTRVIGLTGSAERVTGVRVRDGADAEQTLDADLVVDATGRRSQAPAWLTELGVGPVREEVVDGGFAYSSRVFEAPEGLREDFPGVLIQAQAGTGLPGRGAALLPNEGQRWIVTLFGTRGAVPPTDEEGFARFARETRHPVIADLISVARPVSAIHPYRGMANRRRYYEKLPVPEGFVATGDSLMAPNPNYGTGMSQAALQALALRDTVRRHRGVRPGLARKAQKALARIATAPWQAAVTQDHFFPDVQSNAKRRPGPSQLRLTQRVTKVAAENGRVAEAVFNGAALSGSPLAIFAPANLLAILRGPRLPQLTAKQAMAQFPEFGDVLAHAHKDDHVGSGN</sequence>
<protein>
    <submittedName>
        <fullName evidence="2">FAD-dependent monooxygenase</fullName>
    </submittedName>
</protein>
<evidence type="ECO:0000313" key="2">
    <source>
        <dbReference type="EMBL" id="BFO16879.1"/>
    </source>
</evidence>
<reference evidence="2" key="2">
    <citation type="submission" date="2024-07" db="EMBL/GenBank/DDBJ databases">
        <title>Streptomyces haneummycinica sp. nov., a new antibiotic-producing actinobacterium isolated from marine sediment.</title>
        <authorList>
            <person name="Uemura M."/>
            <person name="Hamada M."/>
            <person name="Hirano S."/>
            <person name="Kobayashi K."/>
            <person name="Ohshiro T."/>
            <person name="Kobayashi T."/>
            <person name="Terahara T."/>
        </authorList>
    </citation>
    <scope>NUCLEOTIDE SEQUENCE</scope>
    <source>
        <strain evidence="2">KM77-8</strain>
    </source>
</reference>
<dbReference type="InterPro" id="IPR002938">
    <property type="entry name" value="FAD-bd"/>
</dbReference>
<evidence type="ECO:0000259" key="1">
    <source>
        <dbReference type="Pfam" id="PF01494"/>
    </source>
</evidence>
<dbReference type="GO" id="GO:0004497">
    <property type="term" value="F:monooxygenase activity"/>
    <property type="evidence" value="ECO:0007669"/>
    <property type="project" value="UniProtKB-KW"/>
</dbReference>
<dbReference type="GO" id="GO:0071949">
    <property type="term" value="F:FAD binding"/>
    <property type="evidence" value="ECO:0007669"/>
    <property type="project" value="InterPro"/>
</dbReference>
<keyword evidence="2" id="KW-0560">Oxidoreductase</keyword>
<dbReference type="Gene3D" id="3.50.50.60">
    <property type="entry name" value="FAD/NAD(P)-binding domain"/>
    <property type="match status" value="1"/>
</dbReference>
<keyword evidence="2" id="KW-0503">Monooxygenase</keyword>
<dbReference type="SUPFAM" id="SSF51905">
    <property type="entry name" value="FAD/NAD(P)-binding domain"/>
    <property type="match status" value="1"/>
</dbReference>
<dbReference type="AlphaFoldDB" id="A0AAT9HHJ7"/>